<evidence type="ECO:0000313" key="2">
    <source>
        <dbReference type="EMBL" id="RXK60748.1"/>
    </source>
</evidence>
<dbReference type="RefSeq" id="WP_129130709.1">
    <property type="nucleotide sequence ID" value="NZ_SDHW01000002.1"/>
</dbReference>
<dbReference type="EMBL" id="SDHW01000002">
    <property type="protein sequence ID" value="RXK60748.1"/>
    <property type="molecule type" value="Genomic_DNA"/>
</dbReference>
<dbReference type="AlphaFoldDB" id="A0A4Q1CK46"/>
<sequence>MEKKNIYSILVFALCLAFINCTNNNEADTILKNDSSVLKVYLNEENNVTVNGEKVLLENLDYYLSSRKNKVSKIYYSRYNSQSPEAPKEVITVIQIIAKQNLPISLFTDSTFNTVVEN</sequence>
<proteinExistence type="predicted"/>
<feature type="chain" id="PRO_5020306364" evidence="1">
    <location>
        <begin position="28"/>
        <end position="118"/>
    </location>
</feature>
<evidence type="ECO:0000256" key="1">
    <source>
        <dbReference type="SAM" id="SignalP"/>
    </source>
</evidence>
<dbReference type="Proteomes" id="UP000290204">
    <property type="component" value="Unassembled WGS sequence"/>
</dbReference>
<protein>
    <submittedName>
        <fullName evidence="2">Uncharacterized protein</fullName>
    </submittedName>
</protein>
<gene>
    <name evidence="2" type="ORF">ESA94_09805</name>
</gene>
<comment type="caution">
    <text evidence="2">The sequence shown here is derived from an EMBL/GenBank/DDBJ whole genome shotgun (WGS) entry which is preliminary data.</text>
</comment>
<keyword evidence="3" id="KW-1185">Reference proteome</keyword>
<name>A0A4Q1CK46_9BACT</name>
<keyword evidence="1" id="KW-0732">Signal</keyword>
<accession>A0A4Q1CK46</accession>
<reference evidence="2 3" key="1">
    <citation type="submission" date="2019-01" db="EMBL/GenBank/DDBJ databases">
        <title>Lacibacter sp. strain TTM-7.</title>
        <authorList>
            <person name="Chen W.-M."/>
        </authorList>
    </citation>
    <scope>NUCLEOTIDE SEQUENCE [LARGE SCALE GENOMIC DNA]</scope>
    <source>
        <strain evidence="2 3">TTM-7</strain>
    </source>
</reference>
<feature type="signal peptide" evidence="1">
    <location>
        <begin position="1"/>
        <end position="27"/>
    </location>
</feature>
<organism evidence="2 3">
    <name type="scientific">Lacibacter luteus</name>
    <dbReference type="NCBI Taxonomy" id="2508719"/>
    <lineage>
        <taxon>Bacteria</taxon>
        <taxon>Pseudomonadati</taxon>
        <taxon>Bacteroidota</taxon>
        <taxon>Chitinophagia</taxon>
        <taxon>Chitinophagales</taxon>
        <taxon>Chitinophagaceae</taxon>
        <taxon>Lacibacter</taxon>
    </lineage>
</organism>
<evidence type="ECO:0000313" key="3">
    <source>
        <dbReference type="Proteomes" id="UP000290204"/>
    </source>
</evidence>